<evidence type="ECO:0000256" key="1">
    <source>
        <dbReference type="ARBA" id="ARBA00001274"/>
    </source>
</evidence>
<dbReference type="GO" id="GO:0006565">
    <property type="term" value="P:L-serine catabolic process"/>
    <property type="evidence" value="ECO:0007669"/>
    <property type="project" value="TreeGrafter"/>
</dbReference>
<dbReference type="Pfam" id="PF00291">
    <property type="entry name" value="PALP"/>
    <property type="match status" value="1"/>
</dbReference>
<gene>
    <name evidence="10" type="ORF">SBRY_140081</name>
</gene>
<dbReference type="PANTHER" id="PTHR48078">
    <property type="entry name" value="THREONINE DEHYDRATASE, MITOCHONDRIAL-RELATED"/>
    <property type="match status" value="1"/>
</dbReference>
<dbReference type="NCBIfam" id="NF006094">
    <property type="entry name" value="PRK08246.1"/>
    <property type="match status" value="1"/>
</dbReference>
<feature type="domain" description="Tryptophan synthase beta chain-like PALP" evidence="9">
    <location>
        <begin position="21"/>
        <end position="296"/>
    </location>
</feature>
<evidence type="ECO:0000256" key="5">
    <source>
        <dbReference type="ARBA" id="ARBA00022898"/>
    </source>
</evidence>
<dbReference type="GO" id="GO:0004794">
    <property type="term" value="F:threonine deaminase activity"/>
    <property type="evidence" value="ECO:0007669"/>
    <property type="project" value="UniProtKB-EC"/>
</dbReference>
<dbReference type="GO" id="GO:0006567">
    <property type="term" value="P:L-threonine catabolic process"/>
    <property type="evidence" value="ECO:0007669"/>
    <property type="project" value="TreeGrafter"/>
</dbReference>
<evidence type="ECO:0000259" key="9">
    <source>
        <dbReference type="Pfam" id="PF00291"/>
    </source>
</evidence>
<dbReference type="AlphaFoldDB" id="A0A9W4GYJ4"/>
<dbReference type="EC" id="4.3.1.19" evidence="4"/>
<dbReference type="Proteomes" id="UP001153328">
    <property type="component" value="Unassembled WGS sequence"/>
</dbReference>
<proteinExistence type="inferred from homology"/>
<reference evidence="10" key="1">
    <citation type="submission" date="2021-06" db="EMBL/GenBank/DDBJ databases">
        <authorList>
            <person name="Arsene-Ploetze F."/>
        </authorList>
    </citation>
    <scope>NUCLEOTIDE SEQUENCE</scope>
    <source>
        <strain evidence="10">SBRY1</strain>
    </source>
</reference>
<evidence type="ECO:0000313" key="10">
    <source>
        <dbReference type="EMBL" id="CAG7621650.1"/>
    </source>
</evidence>
<comment type="catalytic activity">
    <reaction evidence="1">
        <text>L-threonine = 2-oxobutanoate + NH4(+)</text>
        <dbReference type="Rhea" id="RHEA:22108"/>
        <dbReference type="ChEBI" id="CHEBI:16763"/>
        <dbReference type="ChEBI" id="CHEBI:28938"/>
        <dbReference type="ChEBI" id="CHEBI:57926"/>
        <dbReference type="EC" id="4.3.1.19"/>
    </reaction>
</comment>
<comment type="function">
    <text evidence="7">Catalyzes the anaerobic formation of alpha-ketobutyrate and ammonia from threonine in a two-step reaction. The first step involved a dehydration of threonine and a production of enamine intermediates (aminocrotonate), which tautomerizes to its imine form (iminobutyrate). Both intermediates are unstable and short-lived. The second step is the nonenzymatic hydrolysis of the enamine/imine intermediates to form 2-ketobutyrate and free ammonia. In the low water environment of the cell, the second step is accelerated by RidA.</text>
</comment>
<organism evidence="10 11">
    <name type="scientific">Actinacidiphila bryophytorum</name>
    <dbReference type="NCBI Taxonomy" id="1436133"/>
    <lineage>
        <taxon>Bacteria</taxon>
        <taxon>Bacillati</taxon>
        <taxon>Actinomycetota</taxon>
        <taxon>Actinomycetes</taxon>
        <taxon>Kitasatosporales</taxon>
        <taxon>Streptomycetaceae</taxon>
        <taxon>Actinacidiphila</taxon>
    </lineage>
</organism>
<evidence type="ECO:0000256" key="6">
    <source>
        <dbReference type="ARBA" id="ARBA00023239"/>
    </source>
</evidence>
<evidence type="ECO:0000256" key="2">
    <source>
        <dbReference type="ARBA" id="ARBA00001933"/>
    </source>
</evidence>
<name>A0A9W4GYJ4_9ACTN</name>
<accession>A0A9W4GYJ4</accession>
<evidence type="ECO:0000256" key="3">
    <source>
        <dbReference type="ARBA" id="ARBA00010869"/>
    </source>
</evidence>
<keyword evidence="11" id="KW-1185">Reference proteome</keyword>
<dbReference type="SUPFAM" id="SSF53686">
    <property type="entry name" value="Tryptophan synthase beta subunit-like PLP-dependent enzymes"/>
    <property type="match status" value="1"/>
</dbReference>
<dbReference type="InterPro" id="IPR050147">
    <property type="entry name" value="Ser/Thr_Dehydratase"/>
</dbReference>
<comment type="caution">
    <text evidence="10">The sequence shown here is derived from an EMBL/GenBank/DDBJ whole genome shotgun (WGS) entry which is preliminary data.</text>
</comment>
<dbReference type="Gene3D" id="3.40.50.1100">
    <property type="match status" value="2"/>
</dbReference>
<dbReference type="GO" id="GO:0003941">
    <property type="term" value="F:L-serine ammonia-lyase activity"/>
    <property type="evidence" value="ECO:0007669"/>
    <property type="project" value="TreeGrafter"/>
</dbReference>
<evidence type="ECO:0000256" key="7">
    <source>
        <dbReference type="ARBA" id="ARBA00025527"/>
    </source>
</evidence>
<evidence type="ECO:0000313" key="11">
    <source>
        <dbReference type="Proteomes" id="UP001153328"/>
    </source>
</evidence>
<dbReference type="FunFam" id="3.40.50.1100:FF:000005">
    <property type="entry name" value="Threonine dehydratase catabolic"/>
    <property type="match status" value="1"/>
</dbReference>
<dbReference type="PROSITE" id="PS00165">
    <property type="entry name" value="DEHYDRATASE_SER_THR"/>
    <property type="match status" value="1"/>
</dbReference>
<dbReference type="InterPro" id="IPR001926">
    <property type="entry name" value="TrpB-like_PALP"/>
</dbReference>
<dbReference type="GO" id="GO:0009097">
    <property type="term" value="P:isoleucine biosynthetic process"/>
    <property type="evidence" value="ECO:0007669"/>
    <property type="project" value="TreeGrafter"/>
</dbReference>
<comment type="cofactor">
    <cofactor evidence="2">
        <name>pyridoxal 5'-phosphate</name>
        <dbReference type="ChEBI" id="CHEBI:597326"/>
    </cofactor>
</comment>
<dbReference type="InterPro" id="IPR036052">
    <property type="entry name" value="TrpB-like_PALP_sf"/>
</dbReference>
<dbReference type="InterPro" id="IPR000634">
    <property type="entry name" value="Ser/Thr_deHydtase_PyrdxlP-BS"/>
</dbReference>
<keyword evidence="6" id="KW-0456">Lyase</keyword>
<dbReference type="PANTHER" id="PTHR48078:SF6">
    <property type="entry name" value="L-THREONINE DEHYDRATASE CATABOLIC TDCB"/>
    <property type="match status" value="1"/>
</dbReference>
<sequence>MTTRTRLLTTADVLAAADRIRPYARRTPLLDVEIDGRRVLLKLEHLQRSGSFKLRGALNAMLSGPLDDHVVSASGGNHGLAVATAAALLGVRATVYVPESAPASKARRIKAAGARLVRHGADFAAAAAAATELAQRPGHRFLHPYDDPAVVAGQGTVAAEILADAPAVDTLAVAVGGGGLAAGTALPAGGRRIVAVEPEGCPCLHDALAAGRPVDSAVTSVAASATGATRVGAIPFDILTSHEVASVLVTDAQIVQARDRLWEECRIAVEPAAAAPFAAWLAGRVPGDLPCLVVCGANTDWRPE</sequence>
<protein>
    <recommendedName>
        <fullName evidence="4">threonine ammonia-lyase</fullName>
        <ecNumber evidence="4">4.3.1.19</ecNumber>
    </recommendedName>
    <alternativeName>
        <fullName evidence="8">Threonine deaminase</fullName>
    </alternativeName>
</protein>
<dbReference type="EMBL" id="CAJVAX010000006">
    <property type="protein sequence ID" value="CAG7621650.1"/>
    <property type="molecule type" value="Genomic_DNA"/>
</dbReference>
<evidence type="ECO:0000256" key="8">
    <source>
        <dbReference type="ARBA" id="ARBA00031427"/>
    </source>
</evidence>
<dbReference type="GO" id="GO:0030170">
    <property type="term" value="F:pyridoxal phosphate binding"/>
    <property type="evidence" value="ECO:0007669"/>
    <property type="project" value="InterPro"/>
</dbReference>
<keyword evidence="5" id="KW-0663">Pyridoxal phosphate</keyword>
<evidence type="ECO:0000256" key="4">
    <source>
        <dbReference type="ARBA" id="ARBA00012096"/>
    </source>
</evidence>
<comment type="similarity">
    <text evidence="3">Belongs to the serine/threonine dehydratase family.</text>
</comment>
<dbReference type="RefSeq" id="WP_205047094.1">
    <property type="nucleotide sequence ID" value="NZ_CAJVAX010000006.1"/>
</dbReference>